<dbReference type="Proteomes" id="UP000024533">
    <property type="component" value="Unassembled WGS sequence"/>
</dbReference>
<feature type="domain" description="Phospholipase/carboxylesterase/thioesterase" evidence="2">
    <location>
        <begin position="56"/>
        <end position="214"/>
    </location>
</feature>
<dbReference type="GO" id="GO:0052689">
    <property type="term" value="F:carboxylic ester hydrolase activity"/>
    <property type="evidence" value="ECO:0007669"/>
    <property type="project" value="TreeGrafter"/>
</dbReference>
<dbReference type="OMA" id="NCRWVFP"/>
<name>A0A059J230_TRIIM</name>
<organism evidence="3 4">
    <name type="scientific">Trichophyton interdigitale (strain MR816)</name>
    <dbReference type="NCBI Taxonomy" id="1215338"/>
    <lineage>
        <taxon>Eukaryota</taxon>
        <taxon>Fungi</taxon>
        <taxon>Dikarya</taxon>
        <taxon>Ascomycota</taxon>
        <taxon>Pezizomycotina</taxon>
        <taxon>Eurotiomycetes</taxon>
        <taxon>Eurotiomycetidae</taxon>
        <taxon>Onygenales</taxon>
        <taxon>Arthrodermataceae</taxon>
        <taxon>Trichophyton</taxon>
    </lineage>
</organism>
<dbReference type="Gene3D" id="3.40.50.1820">
    <property type="entry name" value="alpha/beta hydrolase"/>
    <property type="match status" value="1"/>
</dbReference>
<evidence type="ECO:0000313" key="4">
    <source>
        <dbReference type="Proteomes" id="UP000024533"/>
    </source>
</evidence>
<dbReference type="GO" id="GO:0005737">
    <property type="term" value="C:cytoplasm"/>
    <property type="evidence" value="ECO:0007669"/>
    <property type="project" value="TreeGrafter"/>
</dbReference>
<dbReference type="PANTHER" id="PTHR10655:SF63">
    <property type="entry name" value="PHOSPHOLIPASE_CARBOXYLESTERASE_THIOESTERASE DOMAIN-CONTAINING PROTEIN"/>
    <property type="match status" value="1"/>
</dbReference>
<dbReference type="AlphaFoldDB" id="A0A059J230"/>
<keyword evidence="4" id="KW-1185">Reference proteome</keyword>
<dbReference type="Pfam" id="PF02230">
    <property type="entry name" value="Abhydrolase_2"/>
    <property type="match status" value="1"/>
</dbReference>
<evidence type="ECO:0000259" key="2">
    <source>
        <dbReference type="Pfam" id="PF02230"/>
    </source>
</evidence>
<dbReference type="SUPFAM" id="SSF53474">
    <property type="entry name" value="alpha/beta-Hydrolases"/>
    <property type="match status" value="1"/>
</dbReference>
<dbReference type="InterPro" id="IPR029058">
    <property type="entry name" value="AB_hydrolase_fold"/>
</dbReference>
<dbReference type="OrthoDB" id="2418081at2759"/>
<dbReference type="STRING" id="1215338.A0A059J230"/>
<proteinExistence type="inferred from homology"/>
<gene>
    <name evidence="3" type="ORF">H109_06091</name>
</gene>
<dbReference type="HOGENOM" id="CLU_049413_2_2_1"/>
<sequence length="315" mass="34900">MLLPILSPSPRTFGILCGQMCCNGILSGVATIKSPILHLNTPTIDQKEMAFPDLHTIEPRSVHTHTVILLHGRSGNGPEFAEELLNSKTSEETTLIAKFPNCRWVFPTSRERWCSAFQRDLTAWFDVYSLSNTADKQDLQIDGLRESMLYILEVMDQEIDLLGGRLEKVVLGGFSLGMATALWTLLCSAGRFKGKIGAFIGMCGWLPFANEIEDIQFPNEMIPKLLLDTIRCEEQVQASTAEAEAMLSTPVFLVHGADDTLIDVEVGRRVHRILTGLGMKSGWAEYVGAEKEGHWIKEPEGFDAIVQFLDAICAS</sequence>
<accession>A0A059J230</accession>
<reference evidence="3 4" key="1">
    <citation type="submission" date="2014-02" db="EMBL/GenBank/DDBJ databases">
        <title>The Genome Sequence of Trichophyton interdigitale MR816.</title>
        <authorList>
            <consortium name="The Broad Institute Genomics Platform"/>
            <person name="Cuomo C.A."/>
            <person name="White T.C."/>
            <person name="Graser Y."/>
            <person name="Martinez-Rossi N."/>
            <person name="Heitman J."/>
            <person name="Young S.K."/>
            <person name="Zeng Q."/>
            <person name="Gargeya S."/>
            <person name="Abouelleil A."/>
            <person name="Alvarado L."/>
            <person name="Chapman S.B."/>
            <person name="Gainer-Dewar J."/>
            <person name="Goldberg J."/>
            <person name="Griggs A."/>
            <person name="Gujja S."/>
            <person name="Hansen M."/>
            <person name="Howarth C."/>
            <person name="Imamovic A."/>
            <person name="Larimer J."/>
            <person name="Martinez D."/>
            <person name="Murphy C."/>
            <person name="Pearson M.D."/>
            <person name="Persinoti G."/>
            <person name="Poon T."/>
            <person name="Priest M."/>
            <person name="Roberts A.D."/>
            <person name="Saif S."/>
            <person name="Shea T.D."/>
            <person name="Sykes S.N."/>
            <person name="Wortman J."/>
            <person name="Nusbaum C."/>
            <person name="Birren B."/>
        </authorList>
    </citation>
    <scope>NUCLEOTIDE SEQUENCE [LARGE SCALE GENOMIC DNA]</scope>
    <source>
        <strain evidence="3 4">MR816</strain>
    </source>
</reference>
<protein>
    <recommendedName>
        <fullName evidence="2">Phospholipase/carboxylesterase/thioesterase domain-containing protein</fullName>
    </recommendedName>
</protein>
<dbReference type="GO" id="GO:0008474">
    <property type="term" value="F:palmitoyl-(protein) hydrolase activity"/>
    <property type="evidence" value="ECO:0007669"/>
    <property type="project" value="TreeGrafter"/>
</dbReference>
<dbReference type="InterPro" id="IPR003140">
    <property type="entry name" value="PLipase/COase/thioEstase"/>
</dbReference>
<evidence type="ECO:0000313" key="3">
    <source>
        <dbReference type="EMBL" id="KDB21951.1"/>
    </source>
</evidence>
<dbReference type="PANTHER" id="PTHR10655">
    <property type="entry name" value="LYSOPHOSPHOLIPASE-RELATED"/>
    <property type="match status" value="1"/>
</dbReference>
<comment type="caution">
    <text evidence="3">The sequence shown here is derived from an EMBL/GenBank/DDBJ whole genome shotgun (WGS) entry which is preliminary data.</text>
</comment>
<dbReference type="EMBL" id="AOKY01000387">
    <property type="protein sequence ID" value="KDB21951.1"/>
    <property type="molecule type" value="Genomic_DNA"/>
</dbReference>
<evidence type="ECO:0000256" key="1">
    <source>
        <dbReference type="ARBA" id="ARBA00006499"/>
    </source>
</evidence>
<dbReference type="InterPro" id="IPR050565">
    <property type="entry name" value="LYPA1-2/EST-like"/>
</dbReference>
<comment type="similarity">
    <text evidence="1">Belongs to the AB hydrolase superfamily. AB hydrolase 2 family.</text>
</comment>